<comment type="subcellular location">
    <subcellularLocation>
        <location evidence="1">Endomembrane system</location>
    </subcellularLocation>
</comment>
<sequence>MELLCEPDPYSPLRKLSLLFLDAPTLSEVYLGKCWCIDVEEQGNSKCYQHYKKAGAMNALINIKGLDGIQGPLYVGAGCVFNRQAFDGYDPQLSEKRPKMTCHCRTSWCYCYCGGSTKSKSKKKAGRETEEGLEGYDELEKSSLMSQKNTEKRFGQSLDFIASSFVEYGGLPEGTNTTPLIKESVHVISCGYKEKTKWGKEIGWIKDLWFIYRRYIDWVDGTNFRLLDDCPPLSFPQRSDGKYSFNLSIVVNTKASIFSLVWVQIVPFLPKPTGPVLKQCGEECYSNSVYSLEPE</sequence>
<dbReference type="GO" id="GO:0071555">
    <property type="term" value="P:cell wall organization"/>
    <property type="evidence" value="ECO:0007669"/>
    <property type="project" value="UniProtKB-KW"/>
</dbReference>
<evidence type="ECO:0000256" key="5">
    <source>
        <dbReference type="ARBA" id="ARBA00022989"/>
    </source>
</evidence>
<evidence type="ECO:0000313" key="8">
    <source>
        <dbReference type="EMBL" id="KAJ7972600.1"/>
    </source>
</evidence>
<organism evidence="8 9">
    <name type="scientific">Quillaja saponaria</name>
    <name type="common">Soap bark tree</name>
    <dbReference type="NCBI Taxonomy" id="32244"/>
    <lineage>
        <taxon>Eukaryota</taxon>
        <taxon>Viridiplantae</taxon>
        <taxon>Streptophyta</taxon>
        <taxon>Embryophyta</taxon>
        <taxon>Tracheophyta</taxon>
        <taxon>Spermatophyta</taxon>
        <taxon>Magnoliopsida</taxon>
        <taxon>eudicotyledons</taxon>
        <taxon>Gunneridae</taxon>
        <taxon>Pentapetalae</taxon>
        <taxon>rosids</taxon>
        <taxon>fabids</taxon>
        <taxon>Fabales</taxon>
        <taxon>Quillajaceae</taxon>
        <taxon>Quillaja</taxon>
    </lineage>
</organism>
<keyword evidence="3" id="KW-0808">Transferase</keyword>
<keyword evidence="9" id="KW-1185">Reference proteome</keyword>
<evidence type="ECO:0000256" key="1">
    <source>
        <dbReference type="ARBA" id="ARBA00004308"/>
    </source>
</evidence>
<dbReference type="GO" id="GO:0016760">
    <property type="term" value="F:cellulose synthase (UDP-forming) activity"/>
    <property type="evidence" value="ECO:0007669"/>
    <property type="project" value="InterPro"/>
</dbReference>
<evidence type="ECO:0000256" key="7">
    <source>
        <dbReference type="ARBA" id="ARBA00023316"/>
    </source>
</evidence>
<dbReference type="InterPro" id="IPR005150">
    <property type="entry name" value="Cellulose_synth"/>
</dbReference>
<keyword evidence="7" id="KW-0961">Cell wall biogenesis/degradation</keyword>
<dbReference type="PANTHER" id="PTHR13301">
    <property type="entry name" value="X-BOX TRANSCRIPTION FACTOR-RELATED"/>
    <property type="match status" value="1"/>
</dbReference>
<accession>A0AAD7Q0H9</accession>
<name>A0AAD7Q0H9_QUISA</name>
<gene>
    <name evidence="8" type="ORF">O6P43_010463</name>
</gene>
<evidence type="ECO:0000256" key="2">
    <source>
        <dbReference type="ARBA" id="ARBA00022676"/>
    </source>
</evidence>
<dbReference type="GO" id="GO:0030244">
    <property type="term" value="P:cellulose biosynthetic process"/>
    <property type="evidence" value="ECO:0007669"/>
    <property type="project" value="InterPro"/>
</dbReference>
<dbReference type="EMBL" id="JARAOO010000004">
    <property type="protein sequence ID" value="KAJ7972600.1"/>
    <property type="molecule type" value="Genomic_DNA"/>
</dbReference>
<evidence type="ECO:0000256" key="3">
    <source>
        <dbReference type="ARBA" id="ARBA00022679"/>
    </source>
</evidence>
<evidence type="ECO:0000313" key="9">
    <source>
        <dbReference type="Proteomes" id="UP001163823"/>
    </source>
</evidence>
<dbReference type="GO" id="GO:0016020">
    <property type="term" value="C:membrane"/>
    <property type="evidence" value="ECO:0007669"/>
    <property type="project" value="InterPro"/>
</dbReference>
<evidence type="ECO:0000256" key="6">
    <source>
        <dbReference type="ARBA" id="ARBA00023136"/>
    </source>
</evidence>
<proteinExistence type="predicted"/>
<dbReference type="Proteomes" id="UP001163823">
    <property type="component" value="Chromosome 4"/>
</dbReference>
<dbReference type="KEGG" id="qsa:O6P43_010463"/>
<keyword evidence="4" id="KW-0812">Transmembrane</keyword>
<dbReference type="Pfam" id="PF03552">
    <property type="entry name" value="Cellulose_synt"/>
    <property type="match status" value="1"/>
</dbReference>
<dbReference type="AlphaFoldDB" id="A0AAD7Q0H9"/>
<keyword evidence="2" id="KW-0328">Glycosyltransferase</keyword>
<evidence type="ECO:0000256" key="4">
    <source>
        <dbReference type="ARBA" id="ARBA00022692"/>
    </source>
</evidence>
<reference evidence="8" key="1">
    <citation type="journal article" date="2023" name="Science">
        <title>Elucidation of the pathway for biosynthesis of saponin adjuvants from the soapbark tree.</title>
        <authorList>
            <person name="Reed J."/>
            <person name="Orme A."/>
            <person name="El-Demerdash A."/>
            <person name="Owen C."/>
            <person name="Martin L.B.B."/>
            <person name="Misra R.C."/>
            <person name="Kikuchi S."/>
            <person name="Rejzek M."/>
            <person name="Martin A.C."/>
            <person name="Harkess A."/>
            <person name="Leebens-Mack J."/>
            <person name="Louveau T."/>
            <person name="Stephenson M.J."/>
            <person name="Osbourn A."/>
        </authorList>
    </citation>
    <scope>NUCLEOTIDE SEQUENCE</scope>
    <source>
        <strain evidence="8">S10</strain>
    </source>
</reference>
<comment type="caution">
    <text evidence="8">The sequence shown here is derived from an EMBL/GenBank/DDBJ whole genome shotgun (WGS) entry which is preliminary data.</text>
</comment>
<keyword evidence="6" id="KW-0472">Membrane</keyword>
<keyword evidence="5" id="KW-1133">Transmembrane helix</keyword>
<dbReference type="GO" id="GO:0012505">
    <property type="term" value="C:endomembrane system"/>
    <property type="evidence" value="ECO:0007669"/>
    <property type="project" value="UniProtKB-SubCell"/>
</dbReference>
<protein>
    <submittedName>
        <fullName evidence="8">Cellulose synthase</fullName>
    </submittedName>
</protein>